<dbReference type="EMBL" id="MN740769">
    <property type="protein sequence ID" value="QHU10576.1"/>
    <property type="molecule type" value="Genomic_DNA"/>
</dbReference>
<protein>
    <recommendedName>
        <fullName evidence="8">Glycosyltransferase</fullName>
    </recommendedName>
</protein>
<evidence type="ECO:0000256" key="6">
    <source>
        <dbReference type="SAM" id="Phobius"/>
    </source>
</evidence>
<dbReference type="GO" id="GO:0016020">
    <property type="term" value="C:membrane"/>
    <property type="evidence" value="ECO:0007669"/>
    <property type="project" value="UniProtKB-SubCell"/>
</dbReference>
<proteinExistence type="predicted"/>
<keyword evidence="4 6" id="KW-0472">Membrane</keyword>
<dbReference type="Pfam" id="PF02485">
    <property type="entry name" value="Branch"/>
    <property type="match status" value="1"/>
</dbReference>
<feature type="transmembrane region" description="Helical" evidence="6">
    <location>
        <begin position="296"/>
        <end position="313"/>
    </location>
</feature>
<dbReference type="AlphaFoldDB" id="A0A6C0K0H1"/>
<evidence type="ECO:0008006" key="8">
    <source>
        <dbReference type="Google" id="ProtNLM"/>
    </source>
</evidence>
<evidence type="ECO:0000256" key="4">
    <source>
        <dbReference type="ARBA" id="ARBA00023136"/>
    </source>
</evidence>
<dbReference type="InterPro" id="IPR003406">
    <property type="entry name" value="Glyco_trans_14"/>
</dbReference>
<evidence type="ECO:0000256" key="5">
    <source>
        <dbReference type="ARBA" id="ARBA00023180"/>
    </source>
</evidence>
<accession>A0A6C0K0H1</accession>
<keyword evidence="3" id="KW-0808">Transferase</keyword>
<name>A0A6C0K0H1_9ZZZZ</name>
<evidence type="ECO:0000313" key="7">
    <source>
        <dbReference type="EMBL" id="QHU10576.1"/>
    </source>
</evidence>
<reference evidence="7" key="1">
    <citation type="journal article" date="2020" name="Nature">
        <title>Giant virus diversity and host interactions through global metagenomics.</title>
        <authorList>
            <person name="Schulz F."/>
            <person name="Roux S."/>
            <person name="Paez-Espino D."/>
            <person name="Jungbluth S."/>
            <person name="Walsh D.A."/>
            <person name="Denef V.J."/>
            <person name="McMahon K.D."/>
            <person name="Konstantinidis K.T."/>
            <person name="Eloe-Fadrosh E.A."/>
            <person name="Kyrpides N.C."/>
            <person name="Woyke T."/>
        </authorList>
    </citation>
    <scope>NUCLEOTIDE SEQUENCE</scope>
    <source>
        <strain evidence="7">GVMAG-S-1101165-83</strain>
    </source>
</reference>
<evidence type="ECO:0000256" key="1">
    <source>
        <dbReference type="ARBA" id="ARBA00004606"/>
    </source>
</evidence>
<evidence type="ECO:0000256" key="3">
    <source>
        <dbReference type="ARBA" id="ARBA00022679"/>
    </source>
</evidence>
<sequence>MKVALCFIISYTQTVNKEQIWIDWIEPNKDIINVYFHYKNYSEIKSEWIKKHSIHPKCIVDTDYMHIAPAYLALMSFAMNHDAQNQWFCFLTDSCAPIISPLKFRELFFENYSKTIMSWRNAWWNTKFCKRANLQLFKEEFHLANDPWFVMKREDVKKSIVYSNVNAHIFKTLCSGEVANESIFAIMLYSFNELQNVKSCVTHAADWSRMTSATSPHIFKEGDVLDLKFITNSVDTNRYTMFIRKVDKCFPDNKLLEIIYKKDDNERKRRIKVAQLERKLFFLSLFNKITANFRRYGHFLIVLPFIIFFLRLNSSFLHF</sequence>
<organism evidence="7">
    <name type="scientific">viral metagenome</name>
    <dbReference type="NCBI Taxonomy" id="1070528"/>
    <lineage>
        <taxon>unclassified sequences</taxon>
        <taxon>metagenomes</taxon>
        <taxon>organismal metagenomes</taxon>
    </lineage>
</organism>
<keyword evidence="5" id="KW-0325">Glycoprotein</keyword>
<evidence type="ECO:0000256" key="2">
    <source>
        <dbReference type="ARBA" id="ARBA00022676"/>
    </source>
</evidence>
<dbReference type="GO" id="GO:0016757">
    <property type="term" value="F:glycosyltransferase activity"/>
    <property type="evidence" value="ECO:0007669"/>
    <property type="project" value="UniProtKB-KW"/>
</dbReference>
<keyword evidence="6" id="KW-1133">Transmembrane helix</keyword>
<keyword evidence="2" id="KW-0328">Glycosyltransferase</keyword>
<comment type="subcellular location">
    <subcellularLocation>
        <location evidence="1">Membrane</location>
        <topology evidence="1">Single-pass type II membrane protein</topology>
    </subcellularLocation>
</comment>
<keyword evidence="6" id="KW-0812">Transmembrane</keyword>